<dbReference type="PIRSF" id="PIRSF038165">
    <property type="entry name" value="MAPKKK12_MAPKKK13"/>
    <property type="match status" value="1"/>
</dbReference>
<evidence type="ECO:0000256" key="14">
    <source>
        <dbReference type="PIRNR" id="PIRNR038165"/>
    </source>
</evidence>
<dbReference type="PRINTS" id="PR00109">
    <property type="entry name" value="TYRKINASE"/>
</dbReference>
<organism evidence="20 21">
    <name type="scientific">Periophthalmus magnuspinnatus</name>
    <dbReference type="NCBI Taxonomy" id="409849"/>
    <lineage>
        <taxon>Eukaryota</taxon>
        <taxon>Metazoa</taxon>
        <taxon>Chordata</taxon>
        <taxon>Craniata</taxon>
        <taxon>Vertebrata</taxon>
        <taxon>Euteleostomi</taxon>
        <taxon>Actinopterygii</taxon>
        <taxon>Neopterygii</taxon>
        <taxon>Teleostei</taxon>
        <taxon>Neoteleostei</taxon>
        <taxon>Acanthomorphata</taxon>
        <taxon>Gobiaria</taxon>
        <taxon>Gobiiformes</taxon>
        <taxon>Gobioidei</taxon>
        <taxon>Gobiidae</taxon>
        <taxon>Oxudercinae</taxon>
        <taxon>Periophthalmus</taxon>
    </lineage>
</organism>
<comment type="catalytic activity">
    <reaction evidence="12">
        <text>L-threonyl-[protein] + ATP = O-phospho-L-threonyl-[protein] + ADP + H(+)</text>
        <dbReference type="Rhea" id="RHEA:46608"/>
        <dbReference type="Rhea" id="RHEA-COMP:11060"/>
        <dbReference type="Rhea" id="RHEA-COMP:11605"/>
        <dbReference type="ChEBI" id="CHEBI:15378"/>
        <dbReference type="ChEBI" id="CHEBI:30013"/>
        <dbReference type="ChEBI" id="CHEBI:30616"/>
        <dbReference type="ChEBI" id="CHEBI:61977"/>
        <dbReference type="ChEBI" id="CHEBI:456216"/>
        <dbReference type="EC" id="2.7.11.25"/>
    </reaction>
</comment>
<keyword evidence="14" id="KW-0460">Magnesium</keyword>
<evidence type="ECO:0000256" key="5">
    <source>
        <dbReference type="ARBA" id="ARBA00022527"/>
    </source>
</evidence>
<comment type="subcellular location">
    <subcellularLocation>
        <location evidence="2">Cytoplasm</location>
    </subcellularLocation>
    <subcellularLocation>
        <location evidence="1">Membrane</location>
    </subcellularLocation>
</comment>
<feature type="region of interest" description="Disordered" evidence="18">
    <location>
        <begin position="691"/>
        <end position="759"/>
    </location>
</feature>
<keyword evidence="11" id="KW-0472">Membrane</keyword>
<feature type="region of interest" description="Disordered" evidence="18">
    <location>
        <begin position="1"/>
        <end position="41"/>
    </location>
</feature>
<dbReference type="InterPro" id="IPR011009">
    <property type="entry name" value="Kinase-like_dom_sf"/>
</dbReference>
<evidence type="ECO:0000256" key="7">
    <source>
        <dbReference type="ARBA" id="ARBA00022737"/>
    </source>
</evidence>
<evidence type="ECO:0000256" key="9">
    <source>
        <dbReference type="ARBA" id="ARBA00022777"/>
    </source>
</evidence>
<proteinExistence type="inferred from homology"/>
<feature type="region of interest" description="Disordered" evidence="18">
    <location>
        <begin position="593"/>
        <end position="639"/>
    </location>
</feature>
<feature type="compositionally biased region" description="Basic and acidic residues" evidence="18">
    <location>
        <begin position="724"/>
        <end position="734"/>
    </location>
</feature>
<dbReference type="GO" id="GO:0016020">
    <property type="term" value="C:membrane"/>
    <property type="evidence" value="ECO:0007669"/>
    <property type="project" value="UniProtKB-SubCell"/>
</dbReference>
<dbReference type="FunFam" id="3.30.200.20:FF:000095">
    <property type="entry name" value="Mitogen-activated protein kinase kinase kinase 12"/>
    <property type="match status" value="1"/>
</dbReference>
<feature type="compositionally biased region" description="Acidic residues" evidence="18">
    <location>
        <begin position="662"/>
        <end position="673"/>
    </location>
</feature>
<evidence type="ECO:0000256" key="3">
    <source>
        <dbReference type="ARBA" id="ARBA00006529"/>
    </source>
</evidence>
<comment type="cofactor">
    <cofactor evidence="14">
        <name>Mg(2+)</name>
        <dbReference type="ChEBI" id="CHEBI:18420"/>
    </cofactor>
</comment>
<dbReference type="GO" id="GO:0005524">
    <property type="term" value="F:ATP binding"/>
    <property type="evidence" value="ECO:0007669"/>
    <property type="project" value="UniProtKB-KW"/>
</dbReference>
<dbReference type="InterPro" id="IPR017419">
    <property type="entry name" value="MAP3K12_MAP3K13"/>
</dbReference>
<dbReference type="GO" id="GO:0004709">
    <property type="term" value="F:MAP kinase kinase kinase activity"/>
    <property type="evidence" value="ECO:0007669"/>
    <property type="project" value="UniProtKB-EC"/>
</dbReference>
<dbReference type="SMART" id="SM00220">
    <property type="entry name" value="S_TKc"/>
    <property type="match status" value="1"/>
</dbReference>
<evidence type="ECO:0000256" key="4">
    <source>
        <dbReference type="ARBA" id="ARBA00022490"/>
    </source>
</evidence>
<evidence type="ECO:0000256" key="2">
    <source>
        <dbReference type="ARBA" id="ARBA00004496"/>
    </source>
</evidence>
<dbReference type="InterPro" id="IPR051681">
    <property type="entry name" value="Ser/Thr_Kinases-Pseudokinases"/>
</dbReference>
<feature type="region of interest" description="Disordered" evidence="18">
    <location>
        <begin position="777"/>
        <end position="807"/>
    </location>
</feature>
<feature type="region of interest" description="Disordered" evidence="18">
    <location>
        <begin position="501"/>
        <end position="520"/>
    </location>
</feature>
<dbReference type="PANTHER" id="PTHR44329">
    <property type="entry name" value="SERINE/THREONINE-PROTEIN KINASE TNNI3K-RELATED"/>
    <property type="match status" value="1"/>
</dbReference>
<feature type="compositionally biased region" description="Basic and acidic residues" evidence="18">
    <location>
        <begin position="596"/>
        <end position="612"/>
    </location>
</feature>
<dbReference type="STRING" id="409849.ENSPMGP00000004004"/>
<dbReference type="Pfam" id="PF07714">
    <property type="entry name" value="PK_Tyr_Ser-Thr"/>
    <property type="match status" value="1"/>
</dbReference>
<evidence type="ECO:0000256" key="10">
    <source>
        <dbReference type="ARBA" id="ARBA00022840"/>
    </source>
</evidence>
<evidence type="ECO:0000256" key="17">
    <source>
        <dbReference type="SAM" id="Coils"/>
    </source>
</evidence>
<feature type="compositionally biased region" description="Basic residues" evidence="18">
    <location>
        <begin position="546"/>
        <end position="558"/>
    </location>
</feature>
<feature type="binding site" evidence="16">
    <location>
        <begin position="142"/>
        <end position="150"/>
    </location>
    <ligand>
        <name>ATP</name>
        <dbReference type="ChEBI" id="CHEBI:30616"/>
    </ligand>
</feature>
<dbReference type="CDD" id="cd14059">
    <property type="entry name" value="STKc_MAP3K12_13"/>
    <property type="match status" value="1"/>
</dbReference>
<feature type="compositionally biased region" description="Polar residues" evidence="18">
    <location>
        <begin position="533"/>
        <end position="545"/>
    </location>
</feature>
<evidence type="ECO:0000256" key="6">
    <source>
        <dbReference type="ARBA" id="ARBA00022679"/>
    </source>
</evidence>
<feature type="coiled-coil region" evidence="17">
    <location>
        <begin position="430"/>
        <end position="464"/>
    </location>
</feature>
<dbReference type="GO" id="GO:0007254">
    <property type="term" value="P:JNK cascade"/>
    <property type="evidence" value="ECO:0007669"/>
    <property type="project" value="InterPro"/>
</dbReference>
<dbReference type="GO" id="GO:0005737">
    <property type="term" value="C:cytoplasm"/>
    <property type="evidence" value="ECO:0007669"/>
    <property type="project" value="UniProtKB-SubCell"/>
</dbReference>
<dbReference type="PROSITE" id="PS00108">
    <property type="entry name" value="PROTEIN_KINASE_ST"/>
    <property type="match status" value="1"/>
</dbReference>
<evidence type="ECO:0000256" key="15">
    <source>
        <dbReference type="PIRSR" id="PIRSR038165-50"/>
    </source>
</evidence>
<evidence type="ECO:0000256" key="18">
    <source>
        <dbReference type="SAM" id="MobiDB-lite"/>
    </source>
</evidence>
<reference evidence="20" key="2">
    <citation type="submission" date="2025-09" db="UniProtKB">
        <authorList>
            <consortium name="Ensembl"/>
        </authorList>
    </citation>
    <scope>IDENTIFICATION</scope>
</reference>
<keyword evidence="9 14" id="KW-0418">Kinase</keyword>
<dbReference type="SUPFAM" id="SSF56112">
    <property type="entry name" value="Protein kinase-like (PK-like)"/>
    <property type="match status" value="1"/>
</dbReference>
<comment type="function">
    <text evidence="14">May be an activator of the JNK/SAPK pathway.</text>
</comment>
<dbReference type="InterPro" id="IPR027257">
    <property type="entry name" value="MAPKKK12"/>
</dbReference>
<feature type="region of interest" description="Disordered" evidence="18">
    <location>
        <begin position="533"/>
        <end position="566"/>
    </location>
</feature>
<evidence type="ECO:0000313" key="21">
    <source>
        <dbReference type="Proteomes" id="UP000261520"/>
    </source>
</evidence>
<evidence type="ECO:0000256" key="1">
    <source>
        <dbReference type="ARBA" id="ARBA00004370"/>
    </source>
</evidence>
<sequence length="807" mass="89658">MALLHEQRAPSPSLSGFNSPLSDPPSFRRLDAETPCTPEMDLTPTQCVLRNVLSIDTGSVVEQGGGGEGQTRDMDCTMVRSPGDGARLQCQSTGGGGGFLEGLFGCLRPVWTMIGKAYSTEHKHDLDAWEVPFEEISDLQWVGSGAQGAVFLGKLHGQEVAVKKVRNIKETDIKHLRKLKHPNIITFKGICTQAPCYCIIMEYCAQGQLYEVLRAGRKIHPSLLMDWAMGIAGGMNYLHLHKIIHRDLKSPNMLITYDDAVKISDFGTSKELSDKSTKMSFAGTVAWMAPEVIRNEPVSEKVDIWSFGVVLWEMLTGEVPYKDVDSSAIIWGVGNNSLQLPVPDSCPDSFKLLLRQCWNCKPRNRPSFRQILLHLDIASADILSTPQETYFQSQVEWRDEVRHHFEQIKSEGTCLHRLDEELIKRRREELRHALDIREHYERKLERANNLYMELNAIMLQLEIKEKELLKREQSLDKKYPGCFKHHRQSASSNSMEKLMKKRNVPQKLPSHSKRPDLLKSEVILPKLDSSITQVTIPNKGSTSPGRSRRGKPRYRKAGKGSSGDLAQLKATLSSSLAMVNKMSSSSPDLISTTLEAEGRRKGQVDVGVRTDDLVETPPRSDTPDSPCGRGAAAGRGSVQRLTPSALLYRAAVTRSQRRGLSSEEEEGEVDSEVELPRRRCTMSMTKCQSLSTFSSENLSVSDGEEGNTTDHSHSGTPDVVSTNTDERLDDKSDDLLSQGSEIPADPSDPTQLGSDGLSEKEAILRRVKSQLASNDLNYEGLYDDSDCDSTELDHSCSGDPGPPPNNW</sequence>
<evidence type="ECO:0000259" key="19">
    <source>
        <dbReference type="PROSITE" id="PS50011"/>
    </source>
</evidence>
<dbReference type="Gene3D" id="1.10.510.10">
    <property type="entry name" value="Transferase(Phosphotransferase) domain 1"/>
    <property type="match status" value="1"/>
</dbReference>
<feature type="region of interest" description="Disordered" evidence="18">
    <location>
        <begin position="653"/>
        <end position="676"/>
    </location>
</feature>
<evidence type="ECO:0000256" key="13">
    <source>
        <dbReference type="ARBA" id="ARBA00048329"/>
    </source>
</evidence>
<keyword evidence="21" id="KW-1185">Reference proteome</keyword>
<keyword evidence="8 14" id="KW-0547">Nucleotide-binding</keyword>
<dbReference type="Ensembl" id="ENSPMGT00000004250.1">
    <property type="protein sequence ID" value="ENSPMGP00000004004.1"/>
    <property type="gene ID" value="ENSPMGG00000003420.1"/>
</dbReference>
<keyword evidence="10 14" id="KW-0067">ATP-binding</keyword>
<evidence type="ECO:0000256" key="11">
    <source>
        <dbReference type="ARBA" id="ARBA00023136"/>
    </source>
</evidence>
<accession>A0A3B3ZHG8</accession>
<evidence type="ECO:0000256" key="12">
    <source>
        <dbReference type="ARBA" id="ARBA00047559"/>
    </source>
</evidence>
<name>A0A3B3ZHG8_9GOBI</name>
<comment type="catalytic activity">
    <reaction evidence="13">
        <text>L-seryl-[protein] + ATP = O-phospho-L-seryl-[protein] + ADP + H(+)</text>
        <dbReference type="Rhea" id="RHEA:17989"/>
        <dbReference type="Rhea" id="RHEA-COMP:9863"/>
        <dbReference type="Rhea" id="RHEA-COMP:11604"/>
        <dbReference type="ChEBI" id="CHEBI:15378"/>
        <dbReference type="ChEBI" id="CHEBI:29999"/>
        <dbReference type="ChEBI" id="CHEBI:30616"/>
        <dbReference type="ChEBI" id="CHEBI:83421"/>
        <dbReference type="ChEBI" id="CHEBI:456216"/>
        <dbReference type="EC" id="2.7.11.25"/>
    </reaction>
</comment>
<feature type="binding site" evidence="16">
    <location>
        <position position="163"/>
    </location>
    <ligand>
        <name>ATP</name>
        <dbReference type="ChEBI" id="CHEBI:30616"/>
    </ligand>
</feature>
<reference evidence="20" key="1">
    <citation type="submission" date="2025-08" db="UniProtKB">
        <authorList>
            <consortium name="Ensembl"/>
        </authorList>
    </citation>
    <scope>IDENTIFICATION</scope>
</reference>
<dbReference type="InterPro" id="IPR000719">
    <property type="entry name" value="Prot_kinase_dom"/>
</dbReference>
<evidence type="ECO:0000256" key="8">
    <source>
        <dbReference type="ARBA" id="ARBA00022741"/>
    </source>
</evidence>
<feature type="compositionally biased region" description="Polar residues" evidence="18">
    <location>
        <begin position="691"/>
        <end position="700"/>
    </location>
</feature>
<dbReference type="InterPro" id="IPR008271">
    <property type="entry name" value="Ser/Thr_kinase_AS"/>
</dbReference>
<feature type="active site" description="Proton acceptor" evidence="15">
    <location>
        <position position="247"/>
    </location>
</feature>
<protein>
    <recommendedName>
        <fullName evidence="14">Mitogen-activated protein kinase kinase kinase 12</fullName>
        <ecNumber evidence="14">2.7.11.25</ecNumber>
    </recommendedName>
</protein>
<keyword evidence="6 14" id="KW-0808">Transferase</keyword>
<dbReference type="FunFam" id="1.10.510.10:FF:000087">
    <property type="entry name" value="Mitogen-activated protein kinase kinase kinase 12"/>
    <property type="match status" value="1"/>
</dbReference>
<dbReference type="PIRSF" id="PIRSF500741">
    <property type="entry name" value="MAPKKK12"/>
    <property type="match status" value="1"/>
</dbReference>
<evidence type="ECO:0000256" key="16">
    <source>
        <dbReference type="PIRSR" id="PIRSR038165-51"/>
    </source>
</evidence>
<dbReference type="PROSITE" id="PS50011">
    <property type="entry name" value="PROTEIN_KINASE_DOM"/>
    <property type="match status" value="1"/>
</dbReference>
<evidence type="ECO:0000313" key="20">
    <source>
        <dbReference type="Ensembl" id="ENSPMGP00000004004.1"/>
    </source>
</evidence>
<dbReference type="AlphaFoldDB" id="A0A3B3ZHG8"/>
<dbReference type="Proteomes" id="UP000261520">
    <property type="component" value="Unplaced"/>
</dbReference>
<dbReference type="EC" id="2.7.11.25" evidence="14"/>
<feature type="compositionally biased region" description="Polar residues" evidence="18">
    <location>
        <begin position="10"/>
        <end position="21"/>
    </location>
</feature>
<dbReference type="Gene3D" id="3.30.200.20">
    <property type="entry name" value="Phosphorylase Kinase, domain 1"/>
    <property type="match status" value="1"/>
</dbReference>
<comment type="similarity">
    <text evidence="3 14">Belongs to the protein kinase superfamily. STE Ser/Thr protein kinase family. MAP kinase kinase kinase subfamily.</text>
</comment>
<keyword evidence="17" id="KW-0175">Coiled coil</keyword>
<keyword evidence="4" id="KW-0963">Cytoplasm</keyword>
<keyword evidence="7" id="KW-0677">Repeat</keyword>
<dbReference type="PANTHER" id="PTHR44329:SF17">
    <property type="entry name" value="MITOGEN-ACTIVATED PROTEIN KINASE KINASE KINASE 12"/>
    <property type="match status" value="1"/>
</dbReference>
<dbReference type="InterPro" id="IPR001245">
    <property type="entry name" value="Ser-Thr/Tyr_kinase_cat_dom"/>
</dbReference>
<feature type="compositionally biased region" description="Acidic residues" evidence="18">
    <location>
        <begin position="781"/>
        <end position="790"/>
    </location>
</feature>
<dbReference type="GO" id="GO:0106310">
    <property type="term" value="F:protein serine kinase activity"/>
    <property type="evidence" value="ECO:0007669"/>
    <property type="project" value="RHEA"/>
</dbReference>
<keyword evidence="5 14" id="KW-0723">Serine/threonine-protein kinase</keyword>
<feature type="domain" description="Protein kinase" evidence="19">
    <location>
        <begin position="136"/>
        <end position="377"/>
    </location>
</feature>